<proteinExistence type="inferred from homology"/>
<organism evidence="16 17">
    <name type="scientific">Streptacidiphilus fuscans</name>
    <dbReference type="NCBI Taxonomy" id="2789292"/>
    <lineage>
        <taxon>Bacteria</taxon>
        <taxon>Bacillati</taxon>
        <taxon>Actinomycetota</taxon>
        <taxon>Actinomycetes</taxon>
        <taxon>Kitasatosporales</taxon>
        <taxon>Streptomycetaceae</taxon>
        <taxon>Streptacidiphilus</taxon>
    </lineage>
</organism>
<dbReference type="PRINTS" id="PR00756">
    <property type="entry name" value="ALADIPTASE"/>
</dbReference>
<keyword evidence="9" id="KW-0862">Zinc</keyword>
<keyword evidence="8" id="KW-0378">Hydrolase</keyword>
<comment type="catalytic activity">
    <reaction evidence="1">
        <text>Release of an N-terminal amino acid, Xaa-|-Yaa- from a peptide, amide or arylamide. Xaa is preferably Ala, but may be most amino acids including Pro (slow action). When a terminal hydrophobic residue is followed by a prolyl residue, the two may be released as an intact Xaa-Pro dipeptide.</text>
        <dbReference type="EC" id="3.4.11.2"/>
    </reaction>
</comment>
<keyword evidence="13" id="KW-0732">Signal</keyword>
<dbReference type="CDD" id="cd09603">
    <property type="entry name" value="M1_APN_like"/>
    <property type="match status" value="1"/>
</dbReference>
<name>A0A931FI26_9ACTN</name>
<dbReference type="GO" id="GO:0008237">
    <property type="term" value="F:metallopeptidase activity"/>
    <property type="evidence" value="ECO:0007669"/>
    <property type="project" value="UniProtKB-KW"/>
</dbReference>
<dbReference type="EC" id="3.4.11.2" evidence="4"/>
<dbReference type="Proteomes" id="UP000657385">
    <property type="component" value="Unassembled WGS sequence"/>
</dbReference>
<evidence type="ECO:0000256" key="12">
    <source>
        <dbReference type="ARBA" id="ARBA00031533"/>
    </source>
</evidence>
<dbReference type="Gene3D" id="2.60.40.1730">
    <property type="entry name" value="tricorn interacting facor f3 domain"/>
    <property type="match status" value="1"/>
</dbReference>
<keyword evidence="17" id="KW-1185">Reference proteome</keyword>
<dbReference type="GO" id="GO:0016285">
    <property type="term" value="F:alanyl aminopeptidase activity"/>
    <property type="evidence" value="ECO:0007669"/>
    <property type="project" value="UniProtKB-EC"/>
</dbReference>
<dbReference type="PROSITE" id="PS51257">
    <property type="entry name" value="PROKAR_LIPOPROTEIN"/>
    <property type="match status" value="1"/>
</dbReference>
<dbReference type="Pfam" id="PF17900">
    <property type="entry name" value="Peptidase_M1_N"/>
    <property type="match status" value="1"/>
</dbReference>
<keyword evidence="7" id="KW-0479">Metal-binding</keyword>
<dbReference type="InterPro" id="IPR014782">
    <property type="entry name" value="Peptidase_M1_dom"/>
</dbReference>
<dbReference type="PANTHER" id="PTHR11533:SF297">
    <property type="entry name" value="AMINOPEPTIDASE N"/>
    <property type="match status" value="1"/>
</dbReference>
<evidence type="ECO:0000259" key="14">
    <source>
        <dbReference type="Pfam" id="PF01433"/>
    </source>
</evidence>
<dbReference type="SUPFAM" id="SSF63737">
    <property type="entry name" value="Leukotriene A4 hydrolase N-terminal domain"/>
    <property type="match status" value="1"/>
</dbReference>
<protein>
    <recommendedName>
        <fullName evidence="5">Aminopeptidase N</fullName>
        <ecNumber evidence="4">3.4.11.2</ecNumber>
    </recommendedName>
    <alternativeName>
        <fullName evidence="11">Alanine aminopeptidase</fullName>
    </alternativeName>
    <alternativeName>
        <fullName evidence="12">Lysyl aminopeptidase</fullName>
    </alternativeName>
</protein>
<comment type="cofactor">
    <cofactor evidence="2">
        <name>Zn(2+)</name>
        <dbReference type="ChEBI" id="CHEBI:29105"/>
    </cofactor>
</comment>
<dbReference type="InterPro" id="IPR050344">
    <property type="entry name" value="Peptidase_M1_aminopeptidases"/>
</dbReference>
<accession>A0A931FI26</accession>
<evidence type="ECO:0000256" key="7">
    <source>
        <dbReference type="ARBA" id="ARBA00022723"/>
    </source>
</evidence>
<dbReference type="Gene3D" id="1.10.390.10">
    <property type="entry name" value="Neutral Protease Domain 2"/>
    <property type="match status" value="1"/>
</dbReference>
<dbReference type="SUPFAM" id="SSF55486">
    <property type="entry name" value="Metalloproteases ('zincins'), catalytic domain"/>
    <property type="match status" value="1"/>
</dbReference>
<evidence type="ECO:0000259" key="15">
    <source>
        <dbReference type="Pfam" id="PF17900"/>
    </source>
</evidence>
<keyword evidence="6" id="KW-0645">Protease</keyword>
<comment type="similarity">
    <text evidence="3">Belongs to the peptidase M1 family.</text>
</comment>
<dbReference type="GO" id="GO:0008270">
    <property type="term" value="F:zinc ion binding"/>
    <property type="evidence" value="ECO:0007669"/>
    <property type="project" value="InterPro"/>
</dbReference>
<evidence type="ECO:0000256" key="10">
    <source>
        <dbReference type="ARBA" id="ARBA00023049"/>
    </source>
</evidence>
<evidence type="ECO:0000256" key="9">
    <source>
        <dbReference type="ARBA" id="ARBA00022833"/>
    </source>
</evidence>
<dbReference type="Pfam" id="PF01433">
    <property type="entry name" value="Peptidase_M1"/>
    <property type="match status" value="1"/>
</dbReference>
<evidence type="ECO:0000313" key="16">
    <source>
        <dbReference type="EMBL" id="MBF9072456.1"/>
    </source>
</evidence>
<evidence type="ECO:0000256" key="3">
    <source>
        <dbReference type="ARBA" id="ARBA00010136"/>
    </source>
</evidence>
<feature type="signal peptide" evidence="13">
    <location>
        <begin position="1"/>
        <end position="23"/>
    </location>
</feature>
<evidence type="ECO:0000256" key="8">
    <source>
        <dbReference type="ARBA" id="ARBA00022801"/>
    </source>
</evidence>
<evidence type="ECO:0000256" key="6">
    <source>
        <dbReference type="ARBA" id="ARBA00022670"/>
    </source>
</evidence>
<dbReference type="EMBL" id="JADPRT010000016">
    <property type="protein sequence ID" value="MBF9072456.1"/>
    <property type="molecule type" value="Genomic_DNA"/>
</dbReference>
<feature type="domain" description="Aminopeptidase N-like N-terminal" evidence="15">
    <location>
        <begin position="69"/>
        <end position="242"/>
    </location>
</feature>
<keyword evidence="10" id="KW-0482">Metalloprotease</keyword>
<evidence type="ECO:0000256" key="11">
    <source>
        <dbReference type="ARBA" id="ARBA00029811"/>
    </source>
</evidence>
<dbReference type="InterPro" id="IPR001930">
    <property type="entry name" value="Peptidase_M1"/>
</dbReference>
<gene>
    <name evidence="16" type="ORF">I2501_30975</name>
</gene>
<dbReference type="InterPro" id="IPR042097">
    <property type="entry name" value="Aminopeptidase_N-like_N_sf"/>
</dbReference>
<comment type="caution">
    <text evidence="16">The sequence shown here is derived from an EMBL/GenBank/DDBJ whole genome shotgun (WGS) entry which is preliminary data.</text>
</comment>
<sequence>MTNRLLLATAAILACGGLLGAGAAPTAPAPTAPAPTAPAAPAAPAAAGASATAGDPYLPLAGTSGLHVRHYALSLAYVPKTQHLEGDAVLSATATQDLGAFGLDLLGLDVRRVVVDGQPVSWSRSGQKLEVSLGRTVAKGADFSIEVTYGGKPTPITDSDGSLDGWIAEPGEQGAFVAGEPQGAMTWFPCNSHPIDKSTYDVTVTVPVGYTAVSNGVLRTQRTANGRSTFAWHESAPMAAYLATASVGRFDVDQYWTDSKLPVYVAVDPQEADDAYPVLDKLSDVISWEESRFGPYPFDAAGAIVAHDSKIGYALETQTRPVYDEAPDIDTLVHETAHQWFGDSVTVTQWKDIWLNEGFATYAEWMWDADHGGKSTKARLAALYALPANDPLWAYPAGNPGDLQHLFGEPSYARGAMTLEELREAIGDTAFFAILKRWTSDHRHGHGTTADFEALSASVSGKNLDSLFATWLYTSGKPAKM</sequence>
<evidence type="ECO:0000313" key="17">
    <source>
        <dbReference type="Proteomes" id="UP000657385"/>
    </source>
</evidence>
<evidence type="ECO:0000256" key="1">
    <source>
        <dbReference type="ARBA" id="ARBA00000098"/>
    </source>
</evidence>
<evidence type="ECO:0000256" key="5">
    <source>
        <dbReference type="ARBA" id="ARBA00015611"/>
    </source>
</evidence>
<evidence type="ECO:0000256" key="13">
    <source>
        <dbReference type="SAM" id="SignalP"/>
    </source>
</evidence>
<dbReference type="PANTHER" id="PTHR11533">
    <property type="entry name" value="PROTEASE M1 ZINC METALLOPROTEASE"/>
    <property type="match status" value="1"/>
</dbReference>
<dbReference type="GO" id="GO:0006508">
    <property type="term" value="P:proteolysis"/>
    <property type="evidence" value="ECO:0007669"/>
    <property type="project" value="UniProtKB-KW"/>
</dbReference>
<feature type="chain" id="PRO_5036675179" description="Aminopeptidase N" evidence="13">
    <location>
        <begin position="24"/>
        <end position="481"/>
    </location>
</feature>
<feature type="domain" description="Peptidase M1 membrane alanine aminopeptidase" evidence="14">
    <location>
        <begin position="322"/>
        <end position="471"/>
    </location>
</feature>
<evidence type="ECO:0000256" key="2">
    <source>
        <dbReference type="ARBA" id="ARBA00001947"/>
    </source>
</evidence>
<reference evidence="16" key="1">
    <citation type="submission" date="2020-11" db="EMBL/GenBank/DDBJ databases">
        <title>Isolation and identification of active actinomycetes.</title>
        <authorList>
            <person name="Yu B."/>
        </authorList>
    </citation>
    <scope>NUCLEOTIDE SEQUENCE</scope>
    <source>
        <strain evidence="16">NEAU-YB345</strain>
    </source>
</reference>
<dbReference type="InterPro" id="IPR045357">
    <property type="entry name" value="Aminopeptidase_N-like_N"/>
</dbReference>
<evidence type="ECO:0000256" key="4">
    <source>
        <dbReference type="ARBA" id="ARBA00012564"/>
    </source>
</evidence>
<dbReference type="InterPro" id="IPR027268">
    <property type="entry name" value="Peptidase_M4/M1_CTD_sf"/>
</dbReference>
<dbReference type="AlphaFoldDB" id="A0A931FI26"/>